<sequence length="399" mass="42980">MFKTNVGYSVAANATDSGRETATKASEGLNPKVGLLFTSCVQNQNEIIAGVKSVCKDMPIIGCTSSAAIVVSGAGYLGNETGYSGMMTFDGDDLTVGVAGSAKDSRTPREIGKAIAREAIKNAGVKVIPSYFYMVASPKEEEEYLKGIQDVVGRVPMFGGSAADNTVEGKWSIICNDQVFSDGCAVAFFFAKNECKTNYTGEYRETDHYGVITEVRNNRTLAKIDGVSALSKYAEWIGSTPADLKGSNLLVASITKPLGIKDPIGNLTVIRHPMFGDDMNTPADNTDDVMNLGNNLVTKTAVIQMEATVDELIESNSKALTDLNKMMKKEAKSYFLVHCGGRRLGIANAGREKEIYDQIVKVIGDKKFIMVFTFGEYGYREHSANTCGGLMLSFTGFSE</sequence>
<name>A0A9D0YYQ3_9FIRM</name>
<comment type="caution">
    <text evidence="2">The sequence shown here is derived from an EMBL/GenBank/DDBJ whole genome shotgun (WGS) entry which is preliminary data.</text>
</comment>
<protein>
    <submittedName>
        <fullName evidence="2">FIST C-terminal domain-containing protein</fullName>
    </submittedName>
</protein>
<dbReference type="Proteomes" id="UP000886725">
    <property type="component" value="Unassembled WGS sequence"/>
</dbReference>
<reference evidence="2" key="2">
    <citation type="journal article" date="2021" name="PeerJ">
        <title>Extensive microbial diversity within the chicken gut microbiome revealed by metagenomics and culture.</title>
        <authorList>
            <person name="Gilroy R."/>
            <person name="Ravi A."/>
            <person name="Getino M."/>
            <person name="Pursley I."/>
            <person name="Horton D.L."/>
            <person name="Alikhan N.F."/>
            <person name="Baker D."/>
            <person name="Gharbi K."/>
            <person name="Hall N."/>
            <person name="Watson M."/>
            <person name="Adriaenssens E.M."/>
            <person name="Foster-Nyarko E."/>
            <person name="Jarju S."/>
            <person name="Secka A."/>
            <person name="Antonio M."/>
            <person name="Oren A."/>
            <person name="Chaudhuri R.R."/>
            <person name="La Ragione R."/>
            <person name="Hildebrand F."/>
            <person name="Pallen M.J."/>
        </authorList>
    </citation>
    <scope>NUCLEOTIDE SEQUENCE</scope>
    <source>
        <strain evidence="2">CHK165-10780</strain>
    </source>
</reference>
<feature type="domain" description="FIST" evidence="1">
    <location>
        <begin position="30"/>
        <end position="228"/>
    </location>
</feature>
<dbReference type="EMBL" id="DVFU01000032">
    <property type="protein sequence ID" value="HIQ64422.1"/>
    <property type="molecule type" value="Genomic_DNA"/>
</dbReference>
<dbReference type="InterPro" id="IPR019494">
    <property type="entry name" value="FIST_C"/>
</dbReference>
<dbReference type="AlphaFoldDB" id="A0A9D0YYQ3"/>
<evidence type="ECO:0000259" key="1">
    <source>
        <dbReference type="SMART" id="SM00897"/>
    </source>
</evidence>
<organism evidence="2 3">
    <name type="scientific">Candidatus Faecenecus gallistercoris</name>
    <dbReference type="NCBI Taxonomy" id="2840793"/>
    <lineage>
        <taxon>Bacteria</taxon>
        <taxon>Bacillati</taxon>
        <taxon>Bacillota</taxon>
        <taxon>Bacillota incertae sedis</taxon>
        <taxon>Candidatus Faecenecus</taxon>
    </lineage>
</organism>
<gene>
    <name evidence="2" type="ORF">IAC85_01645</name>
</gene>
<evidence type="ECO:0000313" key="2">
    <source>
        <dbReference type="EMBL" id="HIQ64422.1"/>
    </source>
</evidence>
<dbReference type="PANTHER" id="PTHR40252">
    <property type="entry name" value="BLR0328 PROTEIN"/>
    <property type="match status" value="1"/>
</dbReference>
<dbReference type="Pfam" id="PF10442">
    <property type="entry name" value="FIST_C"/>
    <property type="match status" value="1"/>
</dbReference>
<proteinExistence type="predicted"/>
<dbReference type="SMART" id="SM00897">
    <property type="entry name" value="FIST"/>
    <property type="match status" value="1"/>
</dbReference>
<reference evidence="2" key="1">
    <citation type="submission" date="2020-10" db="EMBL/GenBank/DDBJ databases">
        <authorList>
            <person name="Gilroy R."/>
        </authorList>
    </citation>
    <scope>NUCLEOTIDE SEQUENCE</scope>
    <source>
        <strain evidence="2">CHK165-10780</strain>
    </source>
</reference>
<dbReference type="Pfam" id="PF08495">
    <property type="entry name" value="FIST"/>
    <property type="match status" value="1"/>
</dbReference>
<evidence type="ECO:0000313" key="3">
    <source>
        <dbReference type="Proteomes" id="UP000886725"/>
    </source>
</evidence>
<accession>A0A9D0YYQ3</accession>
<dbReference type="InterPro" id="IPR013702">
    <property type="entry name" value="FIST_domain_N"/>
</dbReference>
<dbReference type="PANTHER" id="PTHR40252:SF2">
    <property type="entry name" value="BLR0328 PROTEIN"/>
    <property type="match status" value="1"/>
</dbReference>